<evidence type="ECO:0000313" key="3">
    <source>
        <dbReference type="Proteomes" id="UP000709295"/>
    </source>
</evidence>
<gene>
    <name evidence="2" type="ORF">JG688_00008935</name>
</gene>
<protein>
    <submittedName>
        <fullName evidence="2">Uncharacterized protein</fullName>
    </submittedName>
</protein>
<name>A0A8J5J7B6_9STRA</name>
<sequence>MEEENQVTTAGEWKRRFQRETKVGAKSIRNLADGFVDVIEMNMDQNSLHMHDEDLITYHELKLPECDELVHELEPYSALLFGKHEAPDFPTVQQDEACKIMNDYFDQLSDRSSSDTSSPSRGSITRLGADRRCSAMVADYINRFQGTQMFSMFNLQAQDAQNESDEGDVDRDDSENDGHVDEEYHYEGN</sequence>
<dbReference type="AlphaFoldDB" id="A0A8J5J7B6"/>
<proteinExistence type="predicted"/>
<comment type="caution">
    <text evidence="2">The sequence shown here is derived from an EMBL/GenBank/DDBJ whole genome shotgun (WGS) entry which is preliminary data.</text>
</comment>
<feature type="region of interest" description="Disordered" evidence="1">
    <location>
        <begin position="155"/>
        <end position="189"/>
    </location>
</feature>
<keyword evidence="3" id="KW-1185">Reference proteome</keyword>
<reference evidence="2" key="1">
    <citation type="submission" date="2021-01" db="EMBL/GenBank/DDBJ databases">
        <title>Phytophthora aleatoria, a newly-described species from Pinus radiata is distinct from Phytophthora cactorum isolates based on comparative genomics.</title>
        <authorList>
            <person name="Mcdougal R."/>
            <person name="Panda P."/>
            <person name="Williams N."/>
            <person name="Studholme D.J."/>
        </authorList>
    </citation>
    <scope>NUCLEOTIDE SEQUENCE</scope>
    <source>
        <strain evidence="2">NZFS 4037</strain>
    </source>
</reference>
<dbReference type="Proteomes" id="UP000709295">
    <property type="component" value="Unassembled WGS sequence"/>
</dbReference>
<evidence type="ECO:0000256" key="1">
    <source>
        <dbReference type="SAM" id="MobiDB-lite"/>
    </source>
</evidence>
<feature type="compositionally biased region" description="Basic and acidic residues" evidence="1">
    <location>
        <begin position="176"/>
        <end position="189"/>
    </location>
</feature>
<accession>A0A8J5J7B6</accession>
<organism evidence="2 3">
    <name type="scientific">Phytophthora aleatoria</name>
    <dbReference type="NCBI Taxonomy" id="2496075"/>
    <lineage>
        <taxon>Eukaryota</taxon>
        <taxon>Sar</taxon>
        <taxon>Stramenopiles</taxon>
        <taxon>Oomycota</taxon>
        <taxon>Peronosporomycetes</taxon>
        <taxon>Peronosporales</taxon>
        <taxon>Peronosporaceae</taxon>
        <taxon>Phytophthora</taxon>
    </lineage>
</organism>
<dbReference type="EMBL" id="JAENGY010000493">
    <property type="protein sequence ID" value="KAG6961731.1"/>
    <property type="molecule type" value="Genomic_DNA"/>
</dbReference>
<feature type="compositionally biased region" description="Acidic residues" evidence="1">
    <location>
        <begin position="162"/>
        <end position="175"/>
    </location>
</feature>
<evidence type="ECO:0000313" key="2">
    <source>
        <dbReference type="EMBL" id="KAG6961731.1"/>
    </source>
</evidence>